<dbReference type="Proteomes" id="UP000478052">
    <property type="component" value="Unassembled WGS sequence"/>
</dbReference>
<organism evidence="2 3">
    <name type="scientific">Aphis craccivora</name>
    <name type="common">Cowpea aphid</name>
    <dbReference type="NCBI Taxonomy" id="307492"/>
    <lineage>
        <taxon>Eukaryota</taxon>
        <taxon>Metazoa</taxon>
        <taxon>Ecdysozoa</taxon>
        <taxon>Arthropoda</taxon>
        <taxon>Hexapoda</taxon>
        <taxon>Insecta</taxon>
        <taxon>Pterygota</taxon>
        <taxon>Neoptera</taxon>
        <taxon>Paraneoptera</taxon>
        <taxon>Hemiptera</taxon>
        <taxon>Sternorrhyncha</taxon>
        <taxon>Aphidomorpha</taxon>
        <taxon>Aphidoidea</taxon>
        <taxon>Aphididae</taxon>
        <taxon>Aphidini</taxon>
        <taxon>Aphis</taxon>
        <taxon>Aphis</taxon>
    </lineage>
</organism>
<proteinExistence type="predicted"/>
<dbReference type="InterPro" id="IPR008906">
    <property type="entry name" value="HATC_C_dom"/>
</dbReference>
<evidence type="ECO:0000313" key="2">
    <source>
        <dbReference type="EMBL" id="KAF0755965.1"/>
    </source>
</evidence>
<evidence type="ECO:0000313" key="3">
    <source>
        <dbReference type="Proteomes" id="UP000478052"/>
    </source>
</evidence>
<accession>A0A6G0YHU6</accession>
<dbReference type="EMBL" id="VUJU01003972">
    <property type="protein sequence ID" value="KAF0755965.1"/>
    <property type="molecule type" value="Genomic_DNA"/>
</dbReference>
<dbReference type="AlphaFoldDB" id="A0A6G0YHU6"/>
<reference evidence="2 3" key="1">
    <citation type="submission" date="2019-08" db="EMBL/GenBank/DDBJ databases">
        <title>Whole genome of Aphis craccivora.</title>
        <authorList>
            <person name="Voronova N.V."/>
            <person name="Shulinski R.S."/>
            <person name="Bandarenka Y.V."/>
            <person name="Zhorov D.G."/>
            <person name="Warner D."/>
        </authorList>
    </citation>
    <scope>NUCLEOTIDE SEQUENCE [LARGE SCALE GENOMIC DNA]</scope>
    <source>
        <strain evidence="2">180601</strain>
        <tissue evidence="2">Whole Body</tissue>
    </source>
</reference>
<dbReference type="PANTHER" id="PTHR45749">
    <property type="match status" value="1"/>
</dbReference>
<dbReference type="Pfam" id="PF05699">
    <property type="entry name" value="Dimer_Tnp_hAT"/>
    <property type="match status" value="1"/>
</dbReference>
<keyword evidence="3" id="KW-1185">Reference proteome</keyword>
<protein>
    <submittedName>
        <fullName evidence="2">Zinc finger MYM-type protein 1-like</fullName>
    </submittedName>
</protein>
<name>A0A6G0YHU6_APHCR</name>
<gene>
    <name evidence="2" type="ORF">FWK35_00023393</name>
</gene>
<dbReference type="OrthoDB" id="10063284at2759"/>
<dbReference type="PANTHER" id="PTHR45749:SF21">
    <property type="entry name" value="DUF4371 DOMAIN-CONTAINING PROTEIN"/>
    <property type="match status" value="1"/>
</dbReference>
<feature type="domain" description="HAT C-terminal dimerisation" evidence="1">
    <location>
        <begin position="5"/>
        <end position="51"/>
    </location>
</feature>
<sequence>MTALKIYRCLMVTNATGERTFSKLKLLKNCHRSSMTQERLNSLAIMITENDILQKTDLKDILLEFTTKKLRRVNI</sequence>
<evidence type="ECO:0000259" key="1">
    <source>
        <dbReference type="Pfam" id="PF05699"/>
    </source>
</evidence>
<dbReference type="GO" id="GO:0046983">
    <property type="term" value="F:protein dimerization activity"/>
    <property type="evidence" value="ECO:0007669"/>
    <property type="project" value="InterPro"/>
</dbReference>
<comment type="caution">
    <text evidence="2">The sequence shown here is derived from an EMBL/GenBank/DDBJ whole genome shotgun (WGS) entry which is preliminary data.</text>
</comment>